<keyword evidence="2" id="KW-1185">Reference proteome</keyword>
<name>A0A0J8GV16_9ALTE</name>
<dbReference type="AlphaFoldDB" id="A0A0J8GV16"/>
<dbReference type="CDD" id="cd11527">
    <property type="entry name" value="NTP-PPase_dUTPase"/>
    <property type="match status" value="1"/>
</dbReference>
<protein>
    <submittedName>
        <fullName evidence="1">dUTP diphosphatase</fullName>
    </submittedName>
</protein>
<gene>
    <name evidence="1" type="ORF">XM47_13710</name>
</gene>
<reference evidence="1 2" key="1">
    <citation type="submission" date="2015-04" db="EMBL/GenBank/DDBJ databases">
        <title>Draft Genome Sequence of the Novel Agar-Digesting Marine Bacterium Q1.</title>
        <authorList>
            <person name="Li Y."/>
            <person name="Li D."/>
            <person name="Chen G."/>
            <person name="Du Z."/>
        </authorList>
    </citation>
    <scope>NUCLEOTIDE SEQUENCE [LARGE SCALE GENOMIC DNA]</scope>
    <source>
        <strain evidence="1 2">Q1</strain>
    </source>
</reference>
<organism evidence="1 2">
    <name type="scientific">Catenovulum maritimum</name>
    <dbReference type="NCBI Taxonomy" id="1513271"/>
    <lineage>
        <taxon>Bacteria</taxon>
        <taxon>Pseudomonadati</taxon>
        <taxon>Pseudomonadota</taxon>
        <taxon>Gammaproteobacteria</taxon>
        <taxon>Alteromonadales</taxon>
        <taxon>Alteromonadaceae</taxon>
        <taxon>Catenovulum</taxon>
    </lineage>
</organism>
<dbReference type="SUPFAM" id="SSF101386">
    <property type="entry name" value="all-alpha NTP pyrophosphatases"/>
    <property type="match status" value="1"/>
</dbReference>
<proteinExistence type="predicted"/>
<dbReference type="PATRIC" id="fig|1513271.3.peg.2813"/>
<dbReference type="EMBL" id="LAZL01000023">
    <property type="protein sequence ID" value="KMT64513.1"/>
    <property type="molecule type" value="Genomic_DNA"/>
</dbReference>
<dbReference type="InterPro" id="IPR014871">
    <property type="entry name" value="dUTPase/dCTP_pyrophosphatase"/>
</dbReference>
<dbReference type="OrthoDB" id="9775854at2"/>
<accession>A0A0J8GV16</accession>
<dbReference type="Gene3D" id="1.10.4010.10">
    <property type="entry name" value="Type II deoxyuridine triphosphatase"/>
    <property type="match status" value="1"/>
</dbReference>
<dbReference type="RefSeq" id="WP_048693614.1">
    <property type="nucleotide sequence ID" value="NZ_KQ130496.1"/>
</dbReference>
<dbReference type="STRING" id="1513271.XM47_13710"/>
<evidence type="ECO:0000313" key="2">
    <source>
        <dbReference type="Proteomes" id="UP000037600"/>
    </source>
</evidence>
<sequence>MLASTQAATMLALQDKMNAKVNPDWIAVKSPFLRAVVIEAAEAIEHHGWKWWKKQDCDLEQLQMELVDIWHFILSAILIKHEGDQAKALNDVLAELDSTSLTFDGVEYTYSELNLLEKLELTIGLAAAKRYDLGLFSALLTDCQMNWDDLYAQYVSKNVLNFFRQDNGYKEGTYVKIWAGREDNEHLVEAMAALDVKSASYQTDLYDELVQRYQSLNPA</sequence>
<evidence type="ECO:0000313" key="1">
    <source>
        <dbReference type="EMBL" id="KMT64513.1"/>
    </source>
</evidence>
<dbReference type="Proteomes" id="UP000037600">
    <property type="component" value="Unassembled WGS sequence"/>
</dbReference>
<dbReference type="Pfam" id="PF08761">
    <property type="entry name" value="dUTPase_2"/>
    <property type="match status" value="1"/>
</dbReference>
<comment type="caution">
    <text evidence="1">The sequence shown here is derived from an EMBL/GenBank/DDBJ whole genome shotgun (WGS) entry which is preliminary data.</text>
</comment>